<organism evidence="1 2">
    <name type="scientific">Orchesella dallaii</name>
    <dbReference type="NCBI Taxonomy" id="48710"/>
    <lineage>
        <taxon>Eukaryota</taxon>
        <taxon>Metazoa</taxon>
        <taxon>Ecdysozoa</taxon>
        <taxon>Arthropoda</taxon>
        <taxon>Hexapoda</taxon>
        <taxon>Collembola</taxon>
        <taxon>Entomobryomorpha</taxon>
        <taxon>Entomobryoidea</taxon>
        <taxon>Orchesellidae</taxon>
        <taxon>Orchesellinae</taxon>
        <taxon>Orchesella</taxon>
    </lineage>
</organism>
<reference evidence="1 2" key="1">
    <citation type="submission" date="2024-08" db="EMBL/GenBank/DDBJ databases">
        <authorList>
            <person name="Cucini C."/>
            <person name="Frati F."/>
        </authorList>
    </citation>
    <scope>NUCLEOTIDE SEQUENCE [LARGE SCALE GENOMIC DNA]</scope>
</reference>
<sequence length="195" mass="22178">MAEEISFVLNQFILFLEEVEVYANKLLSEFVCDSASWTQLTTRNFRQFDNVRLVYRKLQVLHVLAQNVVSSLIRPIITVTTNQIIFCNYSIIRYVSNISVPILIILSSWSVVGTAAVLFGLSSTGETHSLGKKILRSMKNKKWGSKRNNKEIRKFVRSCKPISFNCGRSFVLRKISVLKALKAIVRGTFRALLTA</sequence>
<dbReference type="Proteomes" id="UP001642540">
    <property type="component" value="Unassembled WGS sequence"/>
</dbReference>
<keyword evidence="2" id="KW-1185">Reference proteome</keyword>
<gene>
    <name evidence="1" type="ORF">ODALV1_LOCUS30686</name>
</gene>
<accession>A0ABP1S879</accession>
<proteinExistence type="predicted"/>
<evidence type="ECO:0000313" key="1">
    <source>
        <dbReference type="EMBL" id="CAL8146048.1"/>
    </source>
</evidence>
<name>A0ABP1S879_9HEXA</name>
<comment type="caution">
    <text evidence="1">The sequence shown here is derived from an EMBL/GenBank/DDBJ whole genome shotgun (WGS) entry which is preliminary data.</text>
</comment>
<dbReference type="EMBL" id="CAXLJM020000164">
    <property type="protein sequence ID" value="CAL8146048.1"/>
    <property type="molecule type" value="Genomic_DNA"/>
</dbReference>
<protein>
    <submittedName>
        <fullName evidence="1">Uncharacterized protein</fullName>
    </submittedName>
</protein>
<evidence type="ECO:0000313" key="2">
    <source>
        <dbReference type="Proteomes" id="UP001642540"/>
    </source>
</evidence>